<dbReference type="PANTHER" id="PTHR48111">
    <property type="entry name" value="REGULATOR OF RPOS"/>
    <property type="match status" value="1"/>
</dbReference>
<dbReference type="InterPro" id="IPR039420">
    <property type="entry name" value="WalR-like"/>
</dbReference>
<dbReference type="InterPro" id="IPR001789">
    <property type="entry name" value="Sig_transdc_resp-reg_receiver"/>
</dbReference>
<dbReference type="Gene3D" id="3.40.50.2300">
    <property type="match status" value="1"/>
</dbReference>
<dbReference type="InterPro" id="IPR011006">
    <property type="entry name" value="CheY-like_superfamily"/>
</dbReference>
<dbReference type="Gene3D" id="6.10.250.690">
    <property type="match status" value="1"/>
</dbReference>
<name>A0ABT5BQM1_9BACT</name>
<dbReference type="PROSITE" id="PS51755">
    <property type="entry name" value="OMPR_PHOB"/>
    <property type="match status" value="1"/>
</dbReference>
<feature type="DNA-binding region" description="OmpR/PhoB-type" evidence="3">
    <location>
        <begin position="131"/>
        <end position="230"/>
    </location>
</feature>
<dbReference type="InterPro" id="IPR036388">
    <property type="entry name" value="WH-like_DNA-bd_sf"/>
</dbReference>
<dbReference type="InterPro" id="IPR001867">
    <property type="entry name" value="OmpR/PhoB-type_DNA-bd"/>
</dbReference>
<keyword evidence="7" id="KW-1185">Reference proteome</keyword>
<dbReference type="RefSeq" id="WP_272093241.1">
    <property type="nucleotide sequence ID" value="NZ_JAQNDK010000001.1"/>
</dbReference>
<feature type="modified residue" description="4-aspartylphosphate" evidence="2">
    <location>
        <position position="56"/>
    </location>
</feature>
<dbReference type="EMBL" id="JAQNDK010000001">
    <property type="protein sequence ID" value="MDC0676466.1"/>
    <property type="molecule type" value="Genomic_DNA"/>
</dbReference>
<evidence type="ECO:0000259" key="5">
    <source>
        <dbReference type="PROSITE" id="PS51755"/>
    </source>
</evidence>
<dbReference type="Pfam" id="PF00486">
    <property type="entry name" value="Trans_reg_C"/>
    <property type="match status" value="1"/>
</dbReference>
<evidence type="ECO:0000256" key="3">
    <source>
        <dbReference type="PROSITE-ProRule" id="PRU01091"/>
    </source>
</evidence>
<evidence type="ECO:0000256" key="2">
    <source>
        <dbReference type="PROSITE-ProRule" id="PRU00169"/>
    </source>
</evidence>
<feature type="domain" description="OmpR/PhoB-type" evidence="5">
    <location>
        <begin position="131"/>
        <end position="230"/>
    </location>
</feature>
<dbReference type="Pfam" id="PF00072">
    <property type="entry name" value="Response_reg"/>
    <property type="match status" value="1"/>
</dbReference>
<feature type="domain" description="Response regulatory" evidence="4">
    <location>
        <begin position="7"/>
        <end position="120"/>
    </location>
</feature>
<dbReference type="PROSITE" id="PS50110">
    <property type="entry name" value="RESPONSE_REGULATORY"/>
    <property type="match status" value="1"/>
</dbReference>
<protein>
    <submittedName>
        <fullName evidence="6">Response regulator</fullName>
    </submittedName>
</protein>
<reference evidence="6 7" key="1">
    <citation type="submission" date="2023-01" db="EMBL/GenBank/DDBJ databases">
        <title>Minimal conservation of predation-associated metabolite biosynthetic gene clusters underscores biosynthetic potential of Myxococcota including descriptions for ten novel species: Archangium lansinium sp. nov., Myxococcus landrumus sp. nov., Nannocystis bai.</title>
        <authorList>
            <person name="Ahearne A."/>
            <person name="Stevens C."/>
            <person name="Dowd S."/>
        </authorList>
    </citation>
    <scope>NUCLEOTIDE SEQUENCE [LARGE SCALE GENOMIC DNA]</scope>
    <source>
        <strain evidence="6 7">WIWO2</strain>
    </source>
</reference>
<dbReference type="PANTHER" id="PTHR48111:SF50">
    <property type="entry name" value="KDP OPERON TRANSCRIPTIONAL REGULATORY PROTEIN KDPE"/>
    <property type="match status" value="1"/>
</dbReference>
<dbReference type="SMART" id="SM00448">
    <property type="entry name" value="REC"/>
    <property type="match status" value="1"/>
</dbReference>
<dbReference type="Proteomes" id="UP001217485">
    <property type="component" value="Unassembled WGS sequence"/>
</dbReference>
<evidence type="ECO:0000313" key="7">
    <source>
        <dbReference type="Proteomes" id="UP001217485"/>
    </source>
</evidence>
<keyword evidence="2" id="KW-0597">Phosphoprotein</keyword>
<proteinExistence type="predicted"/>
<evidence type="ECO:0000313" key="6">
    <source>
        <dbReference type="EMBL" id="MDC0676466.1"/>
    </source>
</evidence>
<evidence type="ECO:0000259" key="4">
    <source>
        <dbReference type="PROSITE" id="PS50110"/>
    </source>
</evidence>
<evidence type="ECO:0000256" key="1">
    <source>
        <dbReference type="ARBA" id="ARBA00023125"/>
    </source>
</evidence>
<dbReference type="SMART" id="SM00862">
    <property type="entry name" value="Trans_reg_C"/>
    <property type="match status" value="1"/>
</dbReference>
<dbReference type="Gene3D" id="1.10.10.10">
    <property type="entry name" value="Winged helix-like DNA-binding domain superfamily/Winged helix DNA-binding domain"/>
    <property type="match status" value="1"/>
</dbReference>
<dbReference type="SUPFAM" id="SSF52172">
    <property type="entry name" value="CheY-like"/>
    <property type="match status" value="1"/>
</dbReference>
<comment type="caution">
    <text evidence="6">The sequence shown here is derived from an EMBL/GenBank/DDBJ whole genome shotgun (WGS) entry which is preliminary data.</text>
</comment>
<keyword evidence="1 3" id="KW-0238">DNA-binding</keyword>
<sequence length="235" mass="26223">MAEASPLVLLIEDEPQMRRFLRAMLAARGYRLVETETGAEGIAQATTRNPDLVLLDLGLPDMDGLEVTRRLREWTAVPIIVLSARGQEQDKIDALDGGADDYLTKPFSAGELLARLRVALRHAAHAAKAESSTFKVQDVDVDLARRVVLRGGEEIHLTPIEYKLLTTLIRHAGKVLTHRQLLGEVWGPAYAGQTHYLRVYMAQLRHKLERDPARPQILITEPGVGYRLKGTRVEP</sequence>
<accession>A0ABT5BQM1</accession>
<gene>
    <name evidence="6" type="ORF">POL72_01850</name>
</gene>
<dbReference type="CDD" id="cd00383">
    <property type="entry name" value="trans_reg_C"/>
    <property type="match status" value="1"/>
</dbReference>
<organism evidence="6 7">
    <name type="scientific">Sorangium atrum</name>
    <dbReference type="NCBI Taxonomy" id="2995308"/>
    <lineage>
        <taxon>Bacteria</taxon>
        <taxon>Pseudomonadati</taxon>
        <taxon>Myxococcota</taxon>
        <taxon>Polyangia</taxon>
        <taxon>Polyangiales</taxon>
        <taxon>Polyangiaceae</taxon>
        <taxon>Sorangium</taxon>
    </lineage>
</organism>
<dbReference type="CDD" id="cd17620">
    <property type="entry name" value="REC_OmpR_KdpE-like"/>
    <property type="match status" value="1"/>
</dbReference>